<evidence type="ECO:0008006" key="3">
    <source>
        <dbReference type="Google" id="ProtNLM"/>
    </source>
</evidence>
<organism evidence="1 2">
    <name type="scientific">Apolygus lucorum</name>
    <name type="common">Small green plant bug</name>
    <name type="synonym">Lygocoris lucorum</name>
    <dbReference type="NCBI Taxonomy" id="248454"/>
    <lineage>
        <taxon>Eukaryota</taxon>
        <taxon>Metazoa</taxon>
        <taxon>Ecdysozoa</taxon>
        <taxon>Arthropoda</taxon>
        <taxon>Hexapoda</taxon>
        <taxon>Insecta</taxon>
        <taxon>Pterygota</taxon>
        <taxon>Neoptera</taxon>
        <taxon>Paraneoptera</taxon>
        <taxon>Hemiptera</taxon>
        <taxon>Heteroptera</taxon>
        <taxon>Panheteroptera</taxon>
        <taxon>Cimicomorpha</taxon>
        <taxon>Miridae</taxon>
        <taxon>Mirini</taxon>
        <taxon>Apolygus</taxon>
    </lineage>
</organism>
<reference evidence="1" key="1">
    <citation type="journal article" date="2021" name="Mol. Ecol. Resour.">
        <title>Apolygus lucorum genome provides insights into omnivorousness and mesophyll feeding.</title>
        <authorList>
            <person name="Liu Y."/>
            <person name="Liu H."/>
            <person name="Wang H."/>
            <person name="Huang T."/>
            <person name="Liu B."/>
            <person name="Yang B."/>
            <person name="Yin L."/>
            <person name="Li B."/>
            <person name="Zhang Y."/>
            <person name="Zhang S."/>
            <person name="Jiang F."/>
            <person name="Zhang X."/>
            <person name="Ren Y."/>
            <person name="Wang B."/>
            <person name="Wang S."/>
            <person name="Lu Y."/>
            <person name="Wu K."/>
            <person name="Fan W."/>
            <person name="Wang G."/>
        </authorList>
    </citation>
    <scope>NUCLEOTIDE SEQUENCE</scope>
    <source>
        <strain evidence="1">12Hb</strain>
    </source>
</reference>
<dbReference type="AlphaFoldDB" id="A0A8S9XR83"/>
<evidence type="ECO:0000313" key="2">
    <source>
        <dbReference type="Proteomes" id="UP000466442"/>
    </source>
</evidence>
<comment type="caution">
    <text evidence="1">The sequence shown here is derived from an EMBL/GenBank/DDBJ whole genome shotgun (WGS) entry which is preliminary data.</text>
</comment>
<dbReference type="OrthoDB" id="7384832at2759"/>
<proteinExistence type="predicted"/>
<sequence length="285" mass="34163">MKKTRWWSVEVQEAVQVKKAAWKVYLEARTHETYGLYKIARQEVKRLVKEAKKKAWEEYALQHNLNIWDEELRKRGLRINPAKTKSMVIAREEIKHQNLRVGGELVEQVAEFKYLGATMSQSGKIKNELNARIAAGSRLFYALNRKFLSKDECRSWALTKKEYDRLQASEMKYLRKVAKKTRWDRVRNTTIRTGLKVRPMDHVIKDAQLRWLGHVVRMPNNRYPKRAHEARPEGTRPRGRRRITWRENVQEAAKERGVRRDRIEEACLDRTRWRRVLSILYTLWR</sequence>
<dbReference type="PANTHER" id="PTHR47027:SF30">
    <property type="entry name" value="THAP-TYPE DOMAIN-CONTAINING PROTEIN"/>
    <property type="match status" value="1"/>
</dbReference>
<dbReference type="EMBL" id="WIXP02000004">
    <property type="protein sequence ID" value="KAF6211453.1"/>
    <property type="molecule type" value="Genomic_DNA"/>
</dbReference>
<evidence type="ECO:0000313" key="1">
    <source>
        <dbReference type="EMBL" id="KAF6211453.1"/>
    </source>
</evidence>
<protein>
    <recommendedName>
        <fullName evidence="3">Endonuclease-reverse transcriptase</fullName>
    </recommendedName>
</protein>
<dbReference type="Proteomes" id="UP000466442">
    <property type="component" value="Unassembled WGS sequence"/>
</dbReference>
<gene>
    <name evidence="1" type="ORF">GE061_011965</name>
</gene>
<accession>A0A8S9XR83</accession>
<name>A0A8S9XR83_APOLU</name>
<keyword evidence="2" id="KW-1185">Reference proteome</keyword>
<dbReference type="PANTHER" id="PTHR47027">
    <property type="entry name" value="REVERSE TRANSCRIPTASE DOMAIN-CONTAINING PROTEIN"/>
    <property type="match status" value="1"/>
</dbReference>